<keyword evidence="2 8" id="KW-0819">tRNA processing</keyword>
<dbReference type="NCBIfam" id="NF003661">
    <property type="entry name" value="PRK05291.1-3"/>
    <property type="match status" value="1"/>
</dbReference>
<comment type="similarity">
    <text evidence="1 8 9">Belongs to the TRAFAC class TrmE-Era-EngA-EngB-Septin-like GTPase superfamily. TrmE GTPase family.</text>
</comment>
<dbReference type="InterPro" id="IPR018948">
    <property type="entry name" value="GTP-bd_TrmE_N"/>
</dbReference>
<evidence type="ECO:0000256" key="8">
    <source>
        <dbReference type="HAMAP-Rule" id="MF_00379"/>
    </source>
</evidence>
<dbReference type="CDD" id="cd04164">
    <property type="entry name" value="trmE"/>
    <property type="match status" value="1"/>
</dbReference>
<feature type="binding site" evidence="8">
    <location>
        <position position="80"/>
    </location>
    <ligand>
        <name>(6S)-5-formyl-5,6,7,8-tetrahydrofolate</name>
        <dbReference type="ChEBI" id="CHEBI:57457"/>
    </ligand>
</feature>
<feature type="binding site" evidence="8">
    <location>
        <position position="252"/>
    </location>
    <ligand>
        <name>Mg(2+)</name>
        <dbReference type="ChEBI" id="CHEBI:18420"/>
    </ligand>
</feature>
<keyword evidence="7 8" id="KW-0342">GTP-binding</keyword>
<dbReference type="EMBL" id="LGAP01000019">
    <property type="protein sequence ID" value="KOF15427.1"/>
    <property type="molecule type" value="Genomic_DNA"/>
</dbReference>
<dbReference type="InterPro" id="IPR027368">
    <property type="entry name" value="MnmE_dom2"/>
</dbReference>
<dbReference type="CDD" id="cd14858">
    <property type="entry name" value="TrmE_N"/>
    <property type="match status" value="1"/>
</dbReference>
<dbReference type="GO" id="GO:0005737">
    <property type="term" value="C:cytoplasm"/>
    <property type="evidence" value="ECO:0007669"/>
    <property type="project" value="UniProtKB-SubCell"/>
</dbReference>
<dbReference type="GO" id="GO:0003924">
    <property type="term" value="F:GTPase activity"/>
    <property type="evidence" value="ECO:0007669"/>
    <property type="project" value="UniProtKB-UniRule"/>
</dbReference>
<proteinExistence type="inferred from homology"/>
<reference evidence="12" key="1">
    <citation type="submission" date="2015-07" db="EMBL/GenBank/DDBJ databases">
        <title>Whole genome sequence of an Ensifer adhaerens strain isolated from a cave pool in the Wind Cave National Park.</title>
        <authorList>
            <person name="Eng W.W.H."/>
            <person name="Gan H.M."/>
            <person name="Barton H.A."/>
            <person name="Savka M.A."/>
        </authorList>
    </citation>
    <scope>NUCLEOTIDE SEQUENCE [LARGE SCALE GENOMIC DNA]</scope>
    <source>
        <strain evidence="12">SD006</strain>
    </source>
</reference>
<accession>A0A0L8BL61</accession>
<evidence type="ECO:0000256" key="3">
    <source>
        <dbReference type="ARBA" id="ARBA00022741"/>
    </source>
</evidence>
<evidence type="ECO:0000256" key="9">
    <source>
        <dbReference type="RuleBase" id="RU003313"/>
    </source>
</evidence>
<dbReference type="SUPFAM" id="SSF52540">
    <property type="entry name" value="P-loop containing nucleoside triphosphate hydrolases"/>
    <property type="match status" value="1"/>
</dbReference>
<evidence type="ECO:0000259" key="10">
    <source>
        <dbReference type="PROSITE" id="PS51709"/>
    </source>
</evidence>
<dbReference type="InterPro" id="IPR004520">
    <property type="entry name" value="GTPase_MnmE"/>
</dbReference>
<feature type="binding site" evidence="8">
    <location>
        <begin position="246"/>
        <end position="252"/>
    </location>
    <ligand>
        <name>GTP</name>
        <dbReference type="ChEBI" id="CHEBI:37565"/>
    </ligand>
</feature>
<dbReference type="EC" id="3.6.-.-" evidence="8"/>
<feature type="binding site" evidence="8">
    <location>
        <begin position="271"/>
        <end position="274"/>
    </location>
    <ligand>
        <name>GTP</name>
        <dbReference type="ChEBI" id="CHEBI:37565"/>
    </ligand>
</feature>
<organism evidence="11 12">
    <name type="scientific">Ensifer adhaerens</name>
    <name type="common">Sinorhizobium morelense</name>
    <dbReference type="NCBI Taxonomy" id="106592"/>
    <lineage>
        <taxon>Bacteria</taxon>
        <taxon>Pseudomonadati</taxon>
        <taxon>Pseudomonadota</taxon>
        <taxon>Alphaproteobacteria</taxon>
        <taxon>Hyphomicrobiales</taxon>
        <taxon>Rhizobiaceae</taxon>
        <taxon>Sinorhizobium/Ensifer group</taxon>
        <taxon>Ensifer</taxon>
    </lineage>
</organism>
<evidence type="ECO:0000256" key="6">
    <source>
        <dbReference type="ARBA" id="ARBA00022958"/>
    </source>
</evidence>
<dbReference type="InterPro" id="IPR027417">
    <property type="entry name" value="P-loop_NTPase"/>
</dbReference>
<dbReference type="GO" id="GO:0046872">
    <property type="term" value="F:metal ion binding"/>
    <property type="evidence" value="ECO:0007669"/>
    <property type="project" value="UniProtKB-KW"/>
</dbReference>
<dbReference type="InterPro" id="IPR027266">
    <property type="entry name" value="TrmE/GcvT-like"/>
</dbReference>
<dbReference type="Gene3D" id="3.40.50.300">
    <property type="entry name" value="P-loop containing nucleotide triphosphate hydrolases"/>
    <property type="match status" value="1"/>
</dbReference>
<feature type="binding site" evidence="8">
    <location>
        <position position="251"/>
    </location>
    <ligand>
        <name>K(+)</name>
        <dbReference type="ChEBI" id="CHEBI:29103"/>
    </ligand>
</feature>
<gene>
    <name evidence="8" type="primary">mnmE</name>
    <name evidence="8" type="synonym">trmE</name>
    <name evidence="11" type="ORF">AC244_23125</name>
</gene>
<dbReference type="Gene3D" id="1.20.120.430">
    <property type="entry name" value="tRNA modification GTPase MnmE domain 2"/>
    <property type="match status" value="1"/>
</dbReference>
<keyword evidence="5 8" id="KW-0460">Magnesium</keyword>
<dbReference type="Pfam" id="PF12631">
    <property type="entry name" value="MnmE_helical"/>
    <property type="match status" value="1"/>
</dbReference>
<feature type="binding site" evidence="8">
    <location>
        <position position="441"/>
    </location>
    <ligand>
        <name>(6S)-5-formyl-5,6,7,8-tetrahydrofolate</name>
        <dbReference type="ChEBI" id="CHEBI:57457"/>
    </ligand>
</feature>
<feature type="binding site" evidence="8">
    <location>
        <position position="246"/>
    </location>
    <ligand>
        <name>K(+)</name>
        <dbReference type="ChEBI" id="CHEBI:29103"/>
    </ligand>
</feature>
<dbReference type="GO" id="GO:0005525">
    <property type="term" value="F:GTP binding"/>
    <property type="evidence" value="ECO:0007669"/>
    <property type="project" value="UniProtKB-UniRule"/>
</dbReference>
<dbReference type="PANTHER" id="PTHR42714">
    <property type="entry name" value="TRNA MODIFICATION GTPASE GTPBP3"/>
    <property type="match status" value="1"/>
</dbReference>
<name>A0A0L8BL61_ENSAD</name>
<dbReference type="GO" id="GO:0002098">
    <property type="term" value="P:tRNA wobble uridine modification"/>
    <property type="evidence" value="ECO:0007669"/>
    <property type="project" value="TreeGrafter"/>
</dbReference>
<evidence type="ECO:0000313" key="11">
    <source>
        <dbReference type="EMBL" id="KOF15427.1"/>
    </source>
</evidence>
<comment type="function">
    <text evidence="8">Exhibits a very high intrinsic GTPase hydrolysis rate. Involved in the addition of a carboxymethylaminomethyl (cmnm) group at the wobble position (U34) of certain tRNAs, forming tRNA-cmnm(5)s(2)U34.</text>
</comment>
<dbReference type="InterPro" id="IPR006073">
    <property type="entry name" value="GTP-bd"/>
</dbReference>
<dbReference type="InterPro" id="IPR031168">
    <property type="entry name" value="G_TrmE"/>
</dbReference>
<dbReference type="Proteomes" id="UP000037425">
    <property type="component" value="Unassembled WGS sequence"/>
</dbReference>
<dbReference type="AlphaFoldDB" id="A0A0L8BL61"/>
<dbReference type="GO" id="GO:0030488">
    <property type="term" value="P:tRNA methylation"/>
    <property type="evidence" value="ECO:0007669"/>
    <property type="project" value="TreeGrafter"/>
</dbReference>
<comment type="subcellular location">
    <subcellularLocation>
        <location evidence="8">Cytoplasm</location>
    </subcellularLocation>
</comment>
<dbReference type="InterPro" id="IPR005225">
    <property type="entry name" value="Small_GTP-bd"/>
</dbReference>
<feature type="binding site" evidence="8">
    <location>
        <position position="227"/>
    </location>
    <ligand>
        <name>K(+)</name>
        <dbReference type="ChEBI" id="CHEBI:29103"/>
    </ligand>
</feature>
<keyword evidence="3 8" id="KW-0547">Nucleotide-binding</keyword>
<dbReference type="HAMAP" id="MF_00379">
    <property type="entry name" value="GTPase_MnmE"/>
    <property type="match status" value="1"/>
</dbReference>
<comment type="caution">
    <text evidence="8">Lacks conserved residue(s) required for the propagation of feature annotation.</text>
</comment>
<keyword evidence="8" id="KW-0479">Metal-binding</keyword>
<evidence type="ECO:0000256" key="4">
    <source>
        <dbReference type="ARBA" id="ARBA00022801"/>
    </source>
</evidence>
<comment type="caution">
    <text evidence="11">The sequence shown here is derived from an EMBL/GenBank/DDBJ whole genome shotgun (WGS) entry which is preliminary data.</text>
</comment>
<dbReference type="FunFam" id="3.30.1360.120:FF:000007">
    <property type="entry name" value="tRNA modification GTPase GTPBP3, mitochondrial"/>
    <property type="match status" value="1"/>
</dbReference>
<keyword evidence="6 8" id="KW-0630">Potassium</keyword>
<dbReference type="OrthoDB" id="9805918at2"/>
<dbReference type="NCBIfam" id="TIGR00231">
    <property type="entry name" value="small_GTP"/>
    <property type="match status" value="1"/>
</dbReference>
<dbReference type="InterPro" id="IPR025867">
    <property type="entry name" value="MnmE_helical"/>
</dbReference>
<dbReference type="RefSeq" id="WP_053251155.1">
    <property type="nucleotide sequence ID" value="NZ_LGAP01000019.1"/>
</dbReference>
<dbReference type="Pfam" id="PF10396">
    <property type="entry name" value="TrmE_N"/>
    <property type="match status" value="1"/>
</dbReference>
<evidence type="ECO:0000256" key="2">
    <source>
        <dbReference type="ARBA" id="ARBA00022694"/>
    </source>
</evidence>
<dbReference type="PROSITE" id="PS51709">
    <property type="entry name" value="G_TRME"/>
    <property type="match status" value="1"/>
</dbReference>
<keyword evidence="4 8" id="KW-0378">Hydrolase</keyword>
<feature type="binding site" evidence="8">
    <location>
        <position position="120"/>
    </location>
    <ligand>
        <name>(6S)-5-formyl-5,6,7,8-tetrahydrofolate</name>
        <dbReference type="ChEBI" id="CHEBI:57457"/>
    </ligand>
</feature>
<feature type="binding site" evidence="8">
    <location>
        <begin position="227"/>
        <end position="232"/>
    </location>
    <ligand>
        <name>GTP</name>
        <dbReference type="ChEBI" id="CHEBI:37565"/>
    </ligand>
</feature>
<dbReference type="PATRIC" id="fig|106592.7.peg.2508"/>
<evidence type="ECO:0000256" key="1">
    <source>
        <dbReference type="ARBA" id="ARBA00011043"/>
    </source>
</evidence>
<comment type="subunit">
    <text evidence="8">Homodimer. Heterotetramer of two MnmE and two MnmG subunits.</text>
</comment>
<sequence length="441" mass="47128">MPSADTIYALSSGALPAGVAVIRISGSETTAVLAALCGAVPEQRIASLKPIRSRNGFTIDSGLVIYFRGPASFTGEDCAELQVHGGRAVVQTLLHELSGFEGLRHAEAGEFSRRAFQNGKMDLVEIEGLSDLIVAETEMQRRLALEHSAGGQSKVYDDWAKRLTHARAMIEAELDFADEDDVPGSVSDRIWKDMELLRQEIDAHIAQAPIGEIIRDGLKIVIAGEPNAGKSSLLNALAKRDIAIVTEIAGTTRDVLSVDLSLAGFTVKLFDTAGLRETDETVEREGIRRARDVIASADLVLLLSETTMGFGTLDDLGLKEVPVLKVATKIDRNNGDTHAVADVAISTTTGAGMDLLLNAIAGYLPDLSGVTALSIPSRRRHVDCLRQASAALSQSLSLHQNGLDIQAELLRVAGDAIGRITGRVDVENLLDVIFSEFCIGK</sequence>
<feature type="binding site" evidence="8">
    <location>
        <position position="248"/>
    </location>
    <ligand>
        <name>K(+)</name>
        <dbReference type="ChEBI" id="CHEBI:29103"/>
    </ligand>
</feature>
<evidence type="ECO:0000256" key="5">
    <source>
        <dbReference type="ARBA" id="ARBA00022842"/>
    </source>
</evidence>
<dbReference type="Pfam" id="PF01926">
    <property type="entry name" value="MMR_HSR1"/>
    <property type="match status" value="1"/>
</dbReference>
<keyword evidence="8" id="KW-0963">Cytoplasm</keyword>
<evidence type="ECO:0000313" key="12">
    <source>
        <dbReference type="Proteomes" id="UP000037425"/>
    </source>
</evidence>
<comment type="cofactor">
    <cofactor evidence="8">
        <name>K(+)</name>
        <dbReference type="ChEBI" id="CHEBI:29103"/>
    </cofactor>
    <text evidence="8">Binds 1 potassium ion per subunit.</text>
</comment>
<dbReference type="NCBIfam" id="TIGR00450">
    <property type="entry name" value="mnmE_trmE_thdF"/>
    <property type="match status" value="1"/>
</dbReference>
<evidence type="ECO:0000256" key="7">
    <source>
        <dbReference type="ARBA" id="ARBA00023134"/>
    </source>
</evidence>
<dbReference type="Gene3D" id="3.30.1360.120">
    <property type="entry name" value="Probable tRNA modification gtpase trme, domain 1"/>
    <property type="match status" value="1"/>
</dbReference>
<dbReference type="SUPFAM" id="SSF116878">
    <property type="entry name" value="TrmE connector domain"/>
    <property type="match status" value="1"/>
</dbReference>
<feature type="domain" description="TrmE-type G" evidence="10">
    <location>
        <begin position="217"/>
        <end position="365"/>
    </location>
</feature>
<feature type="binding site" evidence="8">
    <location>
        <position position="23"/>
    </location>
    <ligand>
        <name>(6S)-5-formyl-5,6,7,8-tetrahydrofolate</name>
        <dbReference type="ChEBI" id="CHEBI:57457"/>
    </ligand>
</feature>
<dbReference type="PANTHER" id="PTHR42714:SF2">
    <property type="entry name" value="TRNA MODIFICATION GTPASE GTPBP3, MITOCHONDRIAL"/>
    <property type="match status" value="1"/>
</dbReference>
<protein>
    <recommendedName>
        <fullName evidence="8">tRNA modification GTPase MnmE</fullName>
        <ecNumber evidence="8">3.6.-.-</ecNumber>
    </recommendedName>
</protein>
<feature type="binding site" evidence="8">
    <location>
        <position position="231"/>
    </location>
    <ligand>
        <name>Mg(2+)</name>
        <dbReference type="ChEBI" id="CHEBI:18420"/>
    </ligand>
</feature>
<dbReference type="PRINTS" id="PR00449">
    <property type="entry name" value="RASTRNSFRMNG"/>
</dbReference>